<dbReference type="CDD" id="cd01014">
    <property type="entry name" value="nicotinamidase_related"/>
    <property type="match status" value="1"/>
</dbReference>
<dbReference type="EMBL" id="CP058214">
    <property type="protein sequence ID" value="QPC41911.1"/>
    <property type="molecule type" value="Genomic_DNA"/>
</dbReference>
<dbReference type="RefSeq" id="WP_213163138.1">
    <property type="nucleotide sequence ID" value="NZ_CP058214.1"/>
</dbReference>
<organism evidence="3 4">
    <name type="scientific">Kaustia mangrovi</name>
    <dbReference type="NCBI Taxonomy" id="2593653"/>
    <lineage>
        <taxon>Bacteria</taxon>
        <taxon>Pseudomonadati</taxon>
        <taxon>Pseudomonadota</taxon>
        <taxon>Alphaproteobacteria</taxon>
        <taxon>Hyphomicrobiales</taxon>
        <taxon>Parvibaculaceae</taxon>
        <taxon>Kaustia</taxon>
    </lineage>
</organism>
<dbReference type="Proteomes" id="UP000593594">
    <property type="component" value="Chromosome"/>
</dbReference>
<keyword evidence="4" id="KW-1185">Reference proteome</keyword>
<protein>
    <submittedName>
        <fullName evidence="3">Cysteine hydrolase</fullName>
    </submittedName>
</protein>
<dbReference type="InterPro" id="IPR000868">
    <property type="entry name" value="Isochorismatase-like_dom"/>
</dbReference>
<keyword evidence="1 3" id="KW-0378">Hydrolase</keyword>
<dbReference type="GO" id="GO:0016787">
    <property type="term" value="F:hydrolase activity"/>
    <property type="evidence" value="ECO:0007669"/>
    <property type="project" value="UniProtKB-KW"/>
</dbReference>
<feature type="domain" description="Isochorismatase-like" evidence="2">
    <location>
        <begin position="27"/>
        <end position="192"/>
    </location>
</feature>
<dbReference type="KEGG" id="kmn:HW532_03770"/>
<accession>A0A7S8HAX1</accession>
<dbReference type="InterPro" id="IPR036380">
    <property type="entry name" value="Isochorismatase-like_sf"/>
</dbReference>
<dbReference type="Gene3D" id="3.40.50.850">
    <property type="entry name" value="Isochorismatase-like"/>
    <property type="match status" value="1"/>
</dbReference>
<dbReference type="InterPro" id="IPR050272">
    <property type="entry name" value="Isochorismatase-like_hydrls"/>
</dbReference>
<dbReference type="SUPFAM" id="SSF52499">
    <property type="entry name" value="Isochorismatase-like hydrolases"/>
    <property type="match status" value="1"/>
</dbReference>
<evidence type="ECO:0000259" key="2">
    <source>
        <dbReference type="Pfam" id="PF00857"/>
    </source>
</evidence>
<name>A0A7S8HAX1_9HYPH</name>
<evidence type="ECO:0000256" key="1">
    <source>
        <dbReference type="ARBA" id="ARBA00022801"/>
    </source>
</evidence>
<reference evidence="3 4" key="1">
    <citation type="submission" date="2020-06" db="EMBL/GenBank/DDBJ databases">
        <title>Genome sequence of 2 isolates from Red Sea Mangroves.</title>
        <authorList>
            <person name="Sefrji F."/>
            <person name="Michoud G."/>
            <person name="Merlino G."/>
            <person name="Daffonchio D."/>
        </authorList>
    </citation>
    <scope>NUCLEOTIDE SEQUENCE [LARGE SCALE GENOMIC DNA]</scope>
    <source>
        <strain evidence="3 4">R1DC25</strain>
    </source>
</reference>
<sequence>MLLHQTTPKTLLELAGVRLEAPSLSDAALVLIDYQNEYVSGALPLDGVDAAIGEASALLERARAAGTPIVHIAHKGRAGGLFDREAERGAIVDALAPRDGETVIEKALPNAFAGTGLRDALAATGHGSAIFAGFMTHMCLSSTVRAALDLGLSSTVVSRASASRSLPGTDGEIVPGGAVHQVALAELADRFALIVPDAGAFKE</sequence>
<evidence type="ECO:0000313" key="3">
    <source>
        <dbReference type="EMBL" id="QPC41911.1"/>
    </source>
</evidence>
<dbReference type="Pfam" id="PF00857">
    <property type="entry name" value="Isochorismatase"/>
    <property type="match status" value="1"/>
</dbReference>
<evidence type="ECO:0000313" key="4">
    <source>
        <dbReference type="Proteomes" id="UP000593594"/>
    </source>
</evidence>
<dbReference type="PANTHER" id="PTHR43540">
    <property type="entry name" value="PEROXYUREIDOACRYLATE/UREIDOACRYLATE AMIDOHYDROLASE-RELATED"/>
    <property type="match status" value="1"/>
</dbReference>
<dbReference type="AlphaFoldDB" id="A0A7S8HAX1"/>
<dbReference type="PANTHER" id="PTHR43540:SF15">
    <property type="entry name" value="BLR5631 PROTEIN"/>
    <property type="match status" value="1"/>
</dbReference>
<proteinExistence type="predicted"/>
<gene>
    <name evidence="3" type="ORF">HW532_03770</name>
</gene>